<reference evidence="3 4" key="1">
    <citation type="submission" date="2016-06" db="EMBL/GenBank/DDBJ databases">
        <title>Living apart together: crosstalk between the core and supernumerary genomes in a fungal plant pathogen.</title>
        <authorList>
            <person name="Vanheule A."/>
            <person name="Audenaert K."/>
            <person name="Warris S."/>
            <person name="Van De Geest H."/>
            <person name="Schijlen E."/>
            <person name="Hofte M."/>
            <person name="De Saeger S."/>
            <person name="Haesaert G."/>
            <person name="Waalwijk C."/>
            <person name="Van Der Lee T."/>
        </authorList>
    </citation>
    <scope>NUCLEOTIDE SEQUENCE [LARGE SCALE GENOMIC DNA]</scope>
    <source>
        <strain evidence="3 4">2516</strain>
    </source>
</reference>
<keyword evidence="4" id="KW-1185">Reference proteome</keyword>
<gene>
    <name evidence="3" type="ORF">FPOA_04750</name>
</gene>
<feature type="compositionally biased region" description="Basic and acidic residues" evidence="1">
    <location>
        <begin position="234"/>
        <end position="251"/>
    </location>
</feature>
<feature type="chain" id="PRO_5008603211" description="Lysine-specific metallo-endopeptidase domain-containing protein" evidence="2">
    <location>
        <begin position="18"/>
        <end position="299"/>
    </location>
</feature>
<evidence type="ECO:0000256" key="1">
    <source>
        <dbReference type="SAM" id="MobiDB-lite"/>
    </source>
</evidence>
<evidence type="ECO:0000256" key="2">
    <source>
        <dbReference type="SAM" id="SignalP"/>
    </source>
</evidence>
<dbReference type="EMBL" id="LYXU01000002">
    <property type="protein sequence ID" value="OBS24203.1"/>
    <property type="molecule type" value="Genomic_DNA"/>
</dbReference>
<dbReference type="SUPFAM" id="SSF55486">
    <property type="entry name" value="Metalloproteases ('zincins'), catalytic domain"/>
    <property type="match status" value="1"/>
</dbReference>
<feature type="signal peptide" evidence="2">
    <location>
        <begin position="1"/>
        <end position="17"/>
    </location>
</feature>
<name>A0A1B8AUI5_FUSPO</name>
<comment type="caution">
    <text evidence="3">The sequence shown here is derived from an EMBL/GenBank/DDBJ whole genome shotgun (WGS) entry which is preliminary data.</text>
</comment>
<dbReference type="Proteomes" id="UP000091967">
    <property type="component" value="Unassembled WGS sequence"/>
</dbReference>
<dbReference type="Gene3D" id="3.40.390.10">
    <property type="entry name" value="Collagenase (Catalytic Domain)"/>
    <property type="match status" value="1"/>
</dbReference>
<dbReference type="GO" id="GO:0008237">
    <property type="term" value="F:metallopeptidase activity"/>
    <property type="evidence" value="ECO:0007669"/>
    <property type="project" value="InterPro"/>
</dbReference>
<dbReference type="AlphaFoldDB" id="A0A1B8AUI5"/>
<evidence type="ECO:0008006" key="5">
    <source>
        <dbReference type="Google" id="ProtNLM"/>
    </source>
</evidence>
<feature type="region of interest" description="Disordered" evidence="1">
    <location>
        <begin position="234"/>
        <end position="259"/>
    </location>
</feature>
<proteinExistence type="predicted"/>
<protein>
    <recommendedName>
        <fullName evidence="5">Lysine-specific metallo-endopeptidase domain-containing protein</fullName>
    </recommendedName>
</protein>
<organism evidence="3 4">
    <name type="scientific">Fusarium poae</name>
    <dbReference type="NCBI Taxonomy" id="36050"/>
    <lineage>
        <taxon>Eukaryota</taxon>
        <taxon>Fungi</taxon>
        <taxon>Dikarya</taxon>
        <taxon>Ascomycota</taxon>
        <taxon>Pezizomycotina</taxon>
        <taxon>Sordariomycetes</taxon>
        <taxon>Hypocreomycetidae</taxon>
        <taxon>Hypocreales</taxon>
        <taxon>Nectriaceae</taxon>
        <taxon>Fusarium</taxon>
    </lineage>
</organism>
<evidence type="ECO:0000313" key="3">
    <source>
        <dbReference type="EMBL" id="OBS24203.1"/>
    </source>
</evidence>
<keyword evidence="2" id="KW-0732">Signal</keyword>
<accession>A0A1B8AUI5</accession>
<sequence length="299" mass="32966">MSLSKLLMAVCLAAAHAKPLSPSKVSRRQNPSPSNYPLEDACGNEWKYLNFDPNNDGDRARLELLHDVLCSGELRGISSWGAFAASERQTSENVVYDVFFDTEDDTPSKVNDVLITIAGADTVGIMAGSKVGDMIIDNKEFGGSTGNSCNNEGTLAYTVVDQDGDEREKIHFCDIAYEKKVHAADIDCGSLDKYPSTKMDTFSRVALHETLHYSTIGPKSTLGEQIVDQLNEDDKPAYDPERAHGLNDPKQDNQPGKSEINADNYAWMSLDAIISSRCIETTDREPWHKFFTASPPKYS</sequence>
<dbReference type="OMA" id="DSREKIH"/>
<evidence type="ECO:0000313" key="4">
    <source>
        <dbReference type="Proteomes" id="UP000091967"/>
    </source>
</evidence>
<dbReference type="InterPro" id="IPR024079">
    <property type="entry name" value="MetalloPept_cat_dom_sf"/>
</dbReference>